<keyword evidence="3" id="KW-1185">Reference proteome</keyword>
<keyword evidence="1" id="KW-0472">Membrane</keyword>
<dbReference type="SUPFAM" id="SSF103473">
    <property type="entry name" value="MFS general substrate transporter"/>
    <property type="match status" value="1"/>
</dbReference>
<name>A0A383WK17_TETOB</name>
<dbReference type="AlphaFoldDB" id="A0A383WK17"/>
<dbReference type="InterPro" id="IPR011701">
    <property type="entry name" value="MFS"/>
</dbReference>
<feature type="transmembrane region" description="Helical" evidence="1">
    <location>
        <begin position="509"/>
        <end position="528"/>
    </location>
</feature>
<feature type="transmembrane region" description="Helical" evidence="1">
    <location>
        <begin position="341"/>
        <end position="364"/>
    </location>
</feature>
<evidence type="ECO:0000313" key="2">
    <source>
        <dbReference type="EMBL" id="SZX77474.1"/>
    </source>
</evidence>
<proteinExistence type="predicted"/>
<evidence type="ECO:0000313" key="3">
    <source>
        <dbReference type="Proteomes" id="UP000256970"/>
    </source>
</evidence>
<dbReference type="Pfam" id="PF07690">
    <property type="entry name" value="MFS_1"/>
    <property type="match status" value="1"/>
</dbReference>
<dbReference type="Gene3D" id="1.20.1250.20">
    <property type="entry name" value="MFS general substrate transporter like domains"/>
    <property type="match status" value="1"/>
</dbReference>
<dbReference type="InterPro" id="IPR036259">
    <property type="entry name" value="MFS_trans_sf"/>
</dbReference>
<feature type="transmembrane region" description="Helical" evidence="1">
    <location>
        <begin position="253"/>
        <end position="271"/>
    </location>
</feature>
<dbReference type="PANTHER" id="PTHR23518:SF2">
    <property type="entry name" value="MAJOR FACILITATOR SUPERFAMILY TRANSPORTER"/>
    <property type="match status" value="1"/>
</dbReference>
<organism evidence="2 3">
    <name type="scientific">Tetradesmus obliquus</name>
    <name type="common">Green alga</name>
    <name type="synonym">Acutodesmus obliquus</name>
    <dbReference type="NCBI Taxonomy" id="3088"/>
    <lineage>
        <taxon>Eukaryota</taxon>
        <taxon>Viridiplantae</taxon>
        <taxon>Chlorophyta</taxon>
        <taxon>core chlorophytes</taxon>
        <taxon>Chlorophyceae</taxon>
        <taxon>CS clade</taxon>
        <taxon>Sphaeropleales</taxon>
        <taxon>Scenedesmaceae</taxon>
        <taxon>Tetradesmus</taxon>
    </lineage>
</organism>
<feature type="transmembrane region" description="Helical" evidence="1">
    <location>
        <begin position="370"/>
        <end position="393"/>
    </location>
</feature>
<dbReference type="PANTHER" id="PTHR23518">
    <property type="entry name" value="C-METHYLTRANSFERASE"/>
    <property type="match status" value="1"/>
</dbReference>
<evidence type="ECO:0000256" key="1">
    <source>
        <dbReference type="SAM" id="Phobius"/>
    </source>
</evidence>
<keyword evidence="1" id="KW-0812">Transmembrane</keyword>
<reference evidence="2 3" key="1">
    <citation type="submission" date="2016-10" db="EMBL/GenBank/DDBJ databases">
        <authorList>
            <person name="Cai Z."/>
        </authorList>
    </citation>
    <scope>NUCLEOTIDE SEQUENCE [LARGE SCALE GENOMIC DNA]</scope>
</reference>
<dbReference type="EMBL" id="FNXT01001285">
    <property type="protein sequence ID" value="SZX77474.1"/>
    <property type="molecule type" value="Genomic_DNA"/>
</dbReference>
<feature type="transmembrane region" description="Helical" evidence="1">
    <location>
        <begin position="435"/>
        <end position="451"/>
    </location>
</feature>
<dbReference type="Proteomes" id="UP000256970">
    <property type="component" value="Unassembled WGS sequence"/>
</dbReference>
<gene>
    <name evidence="2" type="ORF">BQ4739_LOCUS17825</name>
</gene>
<feature type="transmembrane region" description="Helical" evidence="1">
    <location>
        <begin position="540"/>
        <end position="560"/>
    </location>
</feature>
<feature type="transmembrane region" description="Helical" evidence="1">
    <location>
        <begin position="463"/>
        <end position="489"/>
    </location>
</feature>
<feature type="transmembrane region" description="Helical" evidence="1">
    <location>
        <begin position="228"/>
        <end position="247"/>
    </location>
</feature>
<protein>
    <recommendedName>
        <fullName evidence="4">Major facilitator superfamily (MFS) profile domain-containing protein</fullName>
    </recommendedName>
</protein>
<keyword evidence="1" id="KW-1133">Transmembrane helix</keyword>
<sequence>MAAARLSCSIAAATARCRTVPARLLHRPHPAVLHAPHCLRLSLQRLQAAAAADQPADEPAKRLAVPRVLNIFQVVKDPACNRKLVALSVSQLLFSFATYMHDAYLPVYLQDVLGLSNTKIGAAQGVAQMLCQFAKGFAGVAGDILDCQVCVLLAGTFITLSCKLMFAALGTVNAVAGVGATVAWFMATRFLDRMAKGLRDAPAKAITNDLAKRSGDAPDAAYGLRQSLATAGALLGSSVAGLVFIGTGQSYEATFVAAVIPPAVAAAWLMTQFRDELSCRLHQGRTSTDSFAGTPASKAGSTAASTAAAAAAVGAEDTPAPAQQYSLPQKLRALVAAFKPAYWQALAVAAVVYFTRFDAAFVGLRAKQPAYWQALAVAAVVYFTRFDAAFVGLRAKQVMPASHIPLLYLLNSLLQTLLTAPLSKLSGSSIQVRNRLLGVGLAAMALGNWVFASQLTGNMPGMFLGASLLGIHMALTHSTITAMVAVYMPHSSVPGIGKLGGTAVSFTDFLLGFALVASNTLAGCLSDWTNSRGLGNTGCFYGGGCASLAALLLLTLFARFGSLGRKGTEA</sequence>
<accession>A0A383WK17</accession>
<feature type="transmembrane region" description="Helical" evidence="1">
    <location>
        <begin position="405"/>
        <end position="423"/>
    </location>
</feature>
<dbReference type="GO" id="GO:0022857">
    <property type="term" value="F:transmembrane transporter activity"/>
    <property type="evidence" value="ECO:0007669"/>
    <property type="project" value="InterPro"/>
</dbReference>
<feature type="transmembrane region" description="Helical" evidence="1">
    <location>
        <begin position="164"/>
        <end position="187"/>
    </location>
</feature>
<evidence type="ECO:0008006" key="4">
    <source>
        <dbReference type="Google" id="ProtNLM"/>
    </source>
</evidence>